<dbReference type="AlphaFoldDB" id="A0A0V1EF13"/>
<name>A0A0V1EF13_TRIPS</name>
<dbReference type="EMBL" id="JYDR01000045">
    <property type="protein sequence ID" value="KRY72388.1"/>
    <property type="molecule type" value="Genomic_DNA"/>
</dbReference>
<gene>
    <name evidence="1" type="ORF">T4A_11964</name>
</gene>
<proteinExistence type="predicted"/>
<accession>A0A0V1EF13</accession>
<dbReference type="Proteomes" id="UP000054632">
    <property type="component" value="Unassembled WGS sequence"/>
</dbReference>
<sequence>MPTNAKANFDLKALLIYVILCKNEKYAKKTKRSRNDHTMNNSFSQACRQLTGTFPGISSTDMCIYIAVG</sequence>
<comment type="caution">
    <text evidence="1">The sequence shown here is derived from an EMBL/GenBank/DDBJ whole genome shotgun (WGS) entry which is preliminary data.</text>
</comment>
<reference evidence="1 2" key="1">
    <citation type="submission" date="2015-01" db="EMBL/GenBank/DDBJ databases">
        <title>Evolution of Trichinella species and genotypes.</title>
        <authorList>
            <person name="Korhonen P.K."/>
            <person name="Edoardo P."/>
            <person name="Giuseppe L.R."/>
            <person name="Gasser R.B."/>
        </authorList>
    </citation>
    <scope>NUCLEOTIDE SEQUENCE [LARGE SCALE GENOMIC DNA]</scope>
    <source>
        <strain evidence="1">ISS13</strain>
    </source>
</reference>
<organism evidence="1 2">
    <name type="scientific">Trichinella pseudospiralis</name>
    <name type="common">Parasitic roundworm</name>
    <dbReference type="NCBI Taxonomy" id="6337"/>
    <lineage>
        <taxon>Eukaryota</taxon>
        <taxon>Metazoa</taxon>
        <taxon>Ecdysozoa</taxon>
        <taxon>Nematoda</taxon>
        <taxon>Enoplea</taxon>
        <taxon>Dorylaimia</taxon>
        <taxon>Trichinellida</taxon>
        <taxon>Trichinellidae</taxon>
        <taxon>Trichinella</taxon>
    </lineage>
</organism>
<evidence type="ECO:0000313" key="2">
    <source>
        <dbReference type="Proteomes" id="UP000054632"/>
    </source>
</evidence>
<evidence type="ECO:0000313" key="1">
    <source>
        <dbReference type="EMBL" id="KRY72388.1"/>
    </source>
</evidence>
<protein>
    <submittedName>
        <fullName evidence="1">Uncharacterized protein</fullName>
    </submittedName>
</protein>